<proteinExistence type="predicted"/>
<dbReference type="InterPro" id="IPR026341">
    <property type="entry name" value="T9SS_type_B"/>
</dbReference>
<keyword evidence="3" id="KW-1185">Reference proteome</keyword>
<dbReference type="Pfam" id="PF13585">
    <property type="entry name" value="CHU_C"/>
    <property type="match status" value="1"/>
</dbReference>
<evidence type="ECO:0000313" key="2">
    <source>
        <dbReference type="EMBL" id="MVN23106.1"/>
    </source>
</evidence>
<dbReference type="NCBIfam" id="TIGR04131">
    <property type="entry name" value="Bac_Flav_CTERM"/>
    <property type="match status" value="1"/>
</dbReference>
<dbReference type="RefSeq" id="WP_157569015.1">
    <property type="nucleotide sequence ID" value="NZ_WPIK01000018.1"/>
</dbReference>
<evidence type="ECO:0000313" key="3">
    <source>
        <dbReference type="Proteomes" id="UP000462014"/>
    </source>
</evidence>
<evidence type="ECO:0000256" key="1">
    <source>
        <dbReference type="SAM" id="SignalP"/>
    </source>
</evidence>
<accession>A0A7K1T0K9</accession>
<dbReference type="AlphaFoldDB" id="A0A7K1T0K9"/>
<name>A0A7K1T0K9_9SPHI</name>
<gene>
    <name evidence="2" type="ORF">GO621_16395</name>
</gene>
<sequence length="720" mass="77825">MKFYSAFIGCLILFLTNHVFGQASQCPQNIGFETGDLQNWQCYIGNIDRAGNITVNPSSPVPGRHTVLKYQNNQLDPYGQFPVTCPNGSLYSLKLGNDQTGAQAERVSYTFTVPNNQANYSIIYNYAVVFQNPNHASYEQPKFTARVFDVASNQYVNCGSFEFVASSGLPGFQQSSFGNGVVYKPWAPITINLFGYSGKTLRLEFTTNDCTLGGHFGYAYVDVNENCASPITGNTYCAGNSFLKMSAPAGFKEYYWYNDDFSKVLGTSNTLTISPAPPDQTHYALRIVPFPGLGCEDTLYTTVNASPDILTLNVQDSISGCESGVSLKGKDITAGSSSNLTYSYFTDPDAQNYVPDAEHVIVSGTYYIQAVNAAGCSDIKPIKVILNKAPSILITNPGPVCAPDKVDLTQSKITAGSNSALTYTYWKDKNATVPLTSPQAIDSAGTYYIKGVNTIGCSTVVPVNVVIGQKPVLVVNNVSSCAVLSLTSASVTTGSDPNLTYSYWTDAAATNPLPSPDQITTSGTYYIKAANAAGCSSISPVVAQIFPLPAFKITNPLPVVFPATVDLTVTYTGSNNLTYTYWKDTAAKMAVDNPDAVQKSGIYYIKAATAAGCTLILPVSVIINPPPVVKIIAPNVFTPNGDGTNDFFKFSFEGVLQLNYLKIYNRYGQQVFETKQLTDYWDGTFNGSKAPVGAYYWVLEGSDSYRKERVVKSGSITLIR</sequence>
<dbReference type="EMBL" id="WPIK01000018">
    <property type="protein sequence ID" value="MVN23106.1"/>
    <property type="molecule type" value="Genomic_DNA"/>
</dbReference>
<organism evidence="2 3">
    <name type="scientific">Mucilaginibacter arboris</name>
    <dbReference type="NCBI Taxonomy" id="2682090"/>
    <lineage>
        <taxon>Bacteria</taxon>
        <taxon>Pseudomonadati</taxon>
        <taxon>Bacteroidota</taxon>
        <taxon>Sphingobacteriia</taxon>
        <taxon>Sphingobacteriales</taxon>
        <taxon>Sphingobacteriaceae</taxon>
        <taxon>Mucilaginibacter</taxon>
    </lineage>
</organism>
<protein>
    <submittedName>
        <fullName evidence="2">T9SS type B sorting domain-containing protein</fullName>
    </submittedName>
</protein>
<comment type="caution">
    <text evidence="2">The sequence shown here is derived from an EMBL/GenBank/DDBJ whole genome shotgun (WGS) entry which is preliminary data.</text>
</comment>
<reference evidence="2 3" key="1">
    <citation type="submission" date="2019-12" db="EMBL/GenBank/DDBJ databases">
        <title>Mucilaginibacter sp. HMF7410 genome sequencing and assembly.</title>
        <authorList>
            <person name="Kang H."/>
            <person name="Cha I."/>
            <person name="Kim H."/>
            <person name="Joh K."/>
        </authorList>
    </citation>
    <scope>NUCLEOTIDE SEQUENCE [LARGE SCALE GENOMIC DNA]</scope>
    <source>
        <strain evidence="2 3">HMF7410</strain>
    </source>
</reference>
<feature type="chain" id="PRO_5029593141" evidence="1">
    <location>
        <begin position="22"/>
        <end position="720"/>
    </location>
</feature>
<feature type="signal peptide" evidence="1">
    <location>
        <begin position="1"/>
        <end position="21"/>
    </location>
</feature>
<dbReference type="Proteomes" id="UP000462014">
    <property type="component" value="Unassembled WGS sequence"/>
</dbReference>
<keyword evidence="1" id="KW-0732">Signal</keyword>